<dbReference type="GO" id="GO:0002250">
    <property type="term" value="P:adaptive immune response"/>
    <property type="evidence" value="ECO:0007669"/>
    <property type="project" value="InterPro"/>
</dbReference>
<dbReference type="AlphaFoldDB" id="A0A6P8FLH7"/>
<dbReference type="InterPro" id="IPR039090">
    <property type="entry name" value="CD7"/>
</dbReference>
<dbReference type="OrthoDB" id="8901010at2759"/>
<keyword evidence="2" id="KW-0472">Membrane</keyword>
<evidence type="ECO:0000256" key="1">
    <source>
        <dbReference type="SAM" id="MobiDB-lite"/>
    </source>
</evidence>
<dbReference type="Gene3D" id="2.60.40.10">
    <property type="entry name" value="Immunoglobulins"/>
    <property type="match status" value="1"/>
</dbReference>
<sequence length="265" mass="30314">MKTQSRMDFYFLRVSAFLCTSLAVASKGPSVQVSQSPRVISLMRLNSSAEISCSATVRLQGVELYGLALKRRFSGDRSVLYTTMIQSVQTLHDDFKDRLSVTGDCCDFTIKLSSLKVEDTDGYYCSWQILDKNGEFHNQESNYTTIIVRERDPEEPCNRPGKQLHRLFLGLSVVACAVMFLIFTGALIWRCSLSSVSPQSKGRYDTQQSSQHELHHHHRRRPAPPPPPPPHQHHHHHHHHHTQHPPHLHSHPPQPQLQHWSSPHH</sequence>
<protein>
    <submittedName>
        <fullName evidence="5">Uncharacterized protein LOC116220653 isoform X1</fullName>
    </submittedName>
</protein>
<feature type="signal peptide" evidence="3">
    <location>
        <begin position="1"/>
        <end position="23"/>
    </location>
</feature>
<dbReference type="KEGG" id="char:116220653"/>
<evidence type="ECO:0000313" key="4">
    <source>
        <dbReference type="Proteomes" id="UP000515152"/>
    </source>
</evidence>
<evidence type="ECO:0000256" key="3">
    <source>
        <dbReference type="SAM" id="SignalP"/>
    </source>
</evidence>
<keyword evidence="2" id="KW-0812">Transmembrane</keyword>
<proteinExistence type="predicted"/>
<dbReference type="GO" id="GO:0038023">
    <property type="term" value="F:signaling receptor activity"/>
    <property type="evidence" value="ECO:0007669"/>
    <property type="project" value="InterPro"/>
</dbReference>
<feature type="transmembrane region" description="Helical" evidence="2">
    <location>
        <begin position="167"/>
        <end position="189"/>
    </location>
</feature>
<dbReference type="Proteomes" id="UP000515152">
    <property type="component" value="Chromosome 1"/>
</dbReference>
<feature type="compositionally biased region" description="Basic residues" evidence="1">
    <location>
        <begin position="231"/>
        <end position="250"/>
    </location>
</feature>
<dbReference type="PANTHER" id="PTHR15343">
    <property type="entry name" value="CD7"/>
    <property type="match status" value="1"/>
</dbReference>
<keyword evidence="4" id="KW-1185">Reference proteome</keyword>
<feature type="compositionally biased region" description="Low complexity" evidence="1">
    <location>
        <begin position="256"/>
        <end position="265"/>
    </location>
</feature>
<feature type="chain" id="PRO_5028429731" evidence="3">
    <location>
        <begin position="24"/>
        <end position="265"/>
    </location>
</feature>
<dbReference type="PANTHER" id="PTHR15343:SF0">
    <property type="entry name" value="T-CELL ANTIGEN CD7"/>
    <property type="match status" value="1"/>
</dbReference>
<dbReference type="RefSeq" id="XP_031424456.1">
    <property type="nucleotide sequence ID" value="XM_031568596.1"/>
</dbReference>
<accession>A0A6P8FLH7</accession>
<evidence type="ECO:0000256" key="2">
    <source>
        <dbReference type="SAM" id="Phobius"/>
    </source>
</evidence>
<keyword evidence="3" id="KW-0732">Signal</keyword>
<dbReference type="SUPFAM" id="SSF48726">
    <property type="entry name" value="Immunoglobulin"/>
    <property type="match status" value="1"/>
</dbReference>
<keyword evidence="2" id="KW-1133">Transmembrane helix</keyword>
<dbReference type="InterPro" id="IPR036179">
    <property type="entry name" value="Ig-like_dom_sf"/>
</dbReference>
<name>A0A6P8FLH7_CLUHA</name>
<dbReference type="GeneID" id="116220653"/>
<feature type="region of interest" description="Disordered" evidence="1">
    <location>
        <begin position="200"/>
        <end position="265"/>
    </location>
</feature>
<dbReference type="GO" id="GO:0016020">
    <property type="term" value="C:membrane"/>
    <property type="evidence" value="ECO:0007669"/>
    <property type="project" value="InterPro"/>
</dbReference>
<evidence type="ECO:0000313" key="5">
    <source>
        <dbReference type="RefSeq" id="XP_031424456.1"/>
    </source>
</evidence>
<dbReference type="InterPro" id="IPR013783">
    <property type="entry name" value="Ig-like_fold"/>
</dbReference>
<reference evidence="5" key="1">
    <citation type="submission" date="2025-08" db="UniProtKB">
        <authorList>
            <consortium name="RefSeq"/>
        </authorList>
    </citation>
    <scope>IDENTIFICATION</scope>
</reference>
<organism evidence="4 5">
    <name type="scientific">Clupea harengus</name>
    <name type="common">Atlantic herring</name>
    <dbReference type="NCBI Taxonomy" id="7950"/>
    <lineage>
        <taxon>Eukaryota</taxon>
        <taxon>Metazoa</taxon>
        <taxon>Chordata</taxon>
        <taxon>Craniata</taxon>
        <taxon>Vertebrata</taxon>
        <taxon>Euteleostomi</taxon>
        <taxon>Actinopterygii</taxon>
        <taxon>Neopterygii</taxon>
        <taxon>Teleostei</taxon>
        <taxon>Clupei</taxon>
        <taxon>Clupeiformes</taxon>
        <taxon>Clupeoidei</taxon>
        <taxon>Clupeidae</taxon>
        <taxon>Clupea</taxon>
    </lineage>
</organism>
<gene>
    <name evidence="5" type="primary">LOC116220653</name>
</gene>